<feature type="compositionally biased region" description="Low complexity" evidence="2">
    <location>
        <begin position="240"/>
        <end position="249"/>
    </location>
</feature>
<evidence type="ECO:0000256" key="1">
    <source>
        <dbReference type="SAM" id="Coils"/>
    </source>
</evidence>
<evidence type="ECO:0000313" key="4">
    <source>
        <dbReference type="Proteomes" id="UP001521184"/>
    </source>
</evidence>
<proteinExistence type="predicted"/>
<name>A0ABR3THE7_9PEZI</name>
<feature type="coiled-coil region" evidence="1">
    <location>
        <begin position="305"/>
        <end position="424"/>
    </location>
</feature>
<gene>
    <name evidence="3" type="ORF">SLS58_008477</name>
</gene>
<dbReference type="Proteomes" id="UP001521184">
    <property type="component" value="Unassembled WGS sequence"/>
</dbReference>
<protein>
    <submittedName>
        <fullName evidence="3">Uncharacterized protein</fullName>
    </submittedName>
</protein>
<keyword evidence="4" id="KW-1185">Reference proteome</keyword>
<feature type="region of interest" description="Disordered" evidence="2">
    <location>
        <begin position="1"/>
        <end position="34"/>
    </location>
</feature>
<evidence type="ECO:0000313" key="3">
    <source>
        <dbReference type="EMBL" id="KAL1638892.1"/>
    </source>
</evidence>
<comment type="caution">
    <text evidence="3">The sequence shown here is derived from an EMBL/GenBank/DDBJ whole genome shotgun (WGS) entry which is preliminary data.</text>
</comment>
<feature type="compositionally biased region" description="Polar residues" evidence="2">
    <location>
        <begin position="22"/>
        <end position="33"/>
    </location>
</feature>
<feature type="compositionally biased region" description="Polar residues" evidence="2">
    <location>
        <begin position="164"/>
        <end position="186"/>
    </location>
</feature>
<feature type="compositionally biased region" description="Polar residues" evidence="2">
    <location>
        <begin position="119"/>
        <end position="141"/>
    </location>
</feature>
<feature type="region of interest" description="Disordered" evidence="2">
    <location>
        <begin position="101"/>
        <end position="192"/>
    </location>
</feature>
<keyword evidence="1" id="KW-0175">Coiled coil</keyword>
<accession>A0ABR3THE7</accession>
<feature type="compositionally biased region" description="Polar residues" evidence="2">
    <location>
        <begin position="1"/>
        <end position="12"/>
    </location>
</feature>
<reference evidence="3 4" key="1">
    <citation type="journal article" date="2023" name="Plant Dis.">
        <title>First Report of Diplodia intermedia Causing Canker and Dieback Diseases on Apple Trees in Canada.</title>
        <authorList>
            <person name="Ellouze W."/>
            <person name="Ilyukhin E."/>
            <person name="Sulman M."/>
            <person name="Ali S."/>
        </authorList>
    </citation>
    <scope>NUCLEOTIDE SEQUENCE [LARGE SCALE GENOMIC DNA]</scope>
    <source>
        <strain evidence="3 4">M45-28</strain>
    </source>
</reference>
<organism evidence="3 4">
    <name type="scientific">Diplodia intermedia</name>
    <dbReference type="NCBI Taxonomy" id="856260"/>
    <lineage>
        <taxon>Eukaryota</taxon>
        <taxon>Fungi</taxon>
        <taxon>Dikarya</taxon>
        <taxon>Ascomycota</taxon>
        <taxon>Pezizomycotina</taxon>
        <taxon>Dothideomycetes</taxon>
        <taxon>Dothideomycetes incertae sedis</taxon>
        <taxon>Botryosphaeriales</taxon>
        <taxon>Botryosphaeriaceae</taxon>
        <taxon>Diplodia</taxon>
    </lineage>
</organism>
<feature type="region of interest" description="Disordered" evidence="2">
    <location>
        <begin position="208"/>
        <end position="249"/>
    </location>
</feature>
<dbReference type="EMBL" id="JAKEKT020000072">
    <property type="protein sequence ID" value="KAL1638892.1"/>
    <property type="molecule type" value="Genomic_DNA"/>
</dbReference>
<sequence>MSDKLPNNQPDNNPAPKDMKDTISTPTKGSSPPVSIAAHLLDDVVMGGTTPYALAKRQQQMINLKRPHPTDNDNDPFSTGIIADDWNKPNIQNNRTHAPLAIRTKNSNPLPAAEEETTSKNSAPGATTTEADVSSMTNNTACIDFARSTTPTGMPTLTPPPGQAITTLPAASTAPPLSNSQVPSHAQQEETNDGNQIASIDFHKTLKAPIPQRPSGAPRAASSPQCGNAVSAVDKKDKTNNATDNDDASAPSAAAAAAALRIAALESQLALSERAQELGMGKIRALLAELKTAKAAGADAEAGAAAAVEAAVREKNALLKQAERLLAEADEKERGLWGAIGRRDAKVAGLNAELESLKGEKESGELERLREENAALKERDAEARACEERRVAEFESIRDYAVDLEKQAAESERLAAEVHRLGQEQYDRAEVLAEQCVKEREARDAAVKWGLKWQRVAERRARENGAAVGSDAAMRVKENVIDRMYNTLHDMVGEARSITEAALAQVEQYGSTVAAQPSGSQMPPAPGSEL</sequence>
<evidence type="ECO:0000256" key="2">
    <source>
        <dbReference type="SAM" id="MobiDB-lite"/>
    </source>
</evidence>